<dbReference type="NCBIfam" id="TIGR00567">
    <property type="entry name" value="3mg"/>
    <property type="match status" value="1"/>
</dbReference>
<evidence type="ECO:0000256" key="1">
    <source>
        <dbReference type="ARBA" id="ARBA00009232"/>
    </source>
</evidence>
<dbReference type="GO" id="GO:0003677">
    <property type="term" value="F:DNA binding"/>
    <property type="evidence" value="ECO:0007669"/>
    <property type="project" value="InterPro"/>
</dbReference>
<dbReference type="GO" id="GO:0006284">
    <property type="term" value="P:base-excision repair"/>
    <property type="evidence" value="ECO:0007669"/>
    <property type="project" value="InterPro"/>
</dbReference>
<dbReference type="Pfam" id="PF02245">
    <property type="entry name" value="Pur_DNA_glyco"/>
    <property type="match status" value="1"/>
</dbReference>
<name>A0A7J5BQ03_9MICO</name>
<dbReference type="RefSeq" id="WP_158041886.1">
    <property type="nucleotide sequence ID" value="NZ_JACCFV010000001.1"/>
</dbReference>
<accession>A0A7J5BQ03</accession>
<dbReference type="InterPro" id="IPR011034">
    <property type="entry name" value="Formyl_transferase-like_C_sf"/>
</dbReference>
<keyword evidence="3 5" id="KW-0378">Hydrolase</keyword>
<protein>
    <recommendedName>
        <fullName evidence="5">Putative 3-methyladenine DNA glycosylase</fullName>
        <ecNumber evidence="5">3.2.2.-</ecNumber>
    </recommendedName>
</protein>
<dbReference type="EMBL" id="WBJZ01000025">
    <property type="protein sequence ID" value="KAB1653132.1"/>
    <property type="molecule type" value="Genomic_DNA"/>
</dbReference>
<dbReference type="Proteomes" id="UP000467240">
    <property type="component" value="Unassembled WGS sequence"/>
</dbReference>
<dbReference type="AlphaFoldDB" id="A0A7J5BQ03"/>
<keyword evidence="4 5" id="KW-0234">DNA repair</keyword>
<dbReference type="GO" id="GO:0003905">
    <property type="term" value="F:alkylbase DNA N-glycosylase activity"/>
    <property type="evidence" value="ECO:0007669"/>
    <property type="project" value="InterPro"/>
</dbReference>
<dbReference type="PANTHER" id="PTHR10429">
    <property type="entry name" value="DNA-3-METHYLADENINE GLYCOSYLASE"/>
    <property type="match status" value="1"/>
</dbReference>
<evidence type="ECO:0000313" key="6">
    <source>
        <dbReference type="EMBL" id="KAB1653132.1"/>
    </source>
</evidence>
<dbReference type="PANTHER" id="PTHR10429:SF0">
    <property type="entry name" value="DNA-3-METHYLADENINE GLYCOSYLASE"/>
    <property type="match status" value="1"/>
</dbReference>
<dbReference type="CDD" id="cd00540">
    <property type="entry name" value="AAG"/>
    <property type="match status" value="1"/>
</dbReference>
<evidence type="ECO:0000256" key="4">
    <source>
        <dbReference type="ARBA" id="ARBA00023204"/>
    </source>
</evidence>
<evidence type="ECO:0000256" key="5">
    <source>
        <dbReference type="HAMAP-Rule" id="MF_00527"/>
    </source>
</evidence>
<dbReference type="Gene3D" id="3.10.300.10">
    <property type="entry name" value="Methylpurine-DNA glycosylase (MPG)"/>
    <property type="match status" value="1"/>
</dbReference>
<dbReference type="NCBIfam" id="NF002003">
    <property type="entry name" value="PRK00802.1-3"/>
    <property type="match status" value="1"/>
</dbReference>
<sequence>MSAESGGTGRPSTGNDWAARELARPAVESAPLLLGALLTRRDAEGAVTVRITEVEAYEGARDPGSHAYRGPTPRTRPMFEAAGHVYVYRSYGIHLCLNLVCGHRGAAAGCLVRAGEVVEGEDLARRRRAAVRRPGTVEPRSRDLARGPGNLGLALGVRLEDSGRRVDEPPFALHPPAVPVARDLIVRGPRVGLALPGGAPAFDWRFSIAADPTVSRYTAHRSHRDADAE</sequence>
<dbReference type="InterPro" id="IPR036995">
    <property type="entry name" value="MPG_sf"/>
</dbReference>
<organism evidence="6 7">
    <name type="scientific">Pseudoclavibacter chungangensis</name>
    <dbReference type="NCBI Taxonomy" id="587635"/>
    <lineage>
        <taxon>Bacteria</taxon>
        <taxon>Bacillati</taxon>
        <taxon>Actinomycetota</taxon>
        <taxon>Actinomycetes</taxon>
        <taxon>Micrococcales</taxon>
        <taxon>Microbacteriaceae</taxon>
        <taxon>Pseudoclavibacter</taxon>
    </lineage>
</organism>
<keyword evidence="2 5" id="KW-0227">DNA damage</keyword>
<evidence type="ECO:0000256" key="2">
    <source>
        <dbReference type="ARBA" id="ARBA00022763"/>
    </source>
</evidence>
<evidence type="ECO:0000313" key="7">
    <source>
        <dbReference type="Proteomes" id="UP000467240"/>
    </source>
</evidence>
<proteinExistence type="inferred from homology"/>
<gene>
    <name evidence="6" type="ORF">F8O01_15840</name>
</gene>
<keyword evidence="7" id="KW-1185">Reference proteome</keyword>
<comment type="similarity">
    <text evidence="1 5">Belongs to the DNA glycosylase MPG family.</text>
</comment>
<keyword evidence="6" id="KW-0326">Glycosidase</keyword>
<dbReference type="OrthoDB" id="9794313at2"/>
<dbReference type="SUPFAM" id="SSF50486">
    <property type="entry name" value="FMT C-terminal domain-like"/>
    <property type="match status" value="1"/>
</dbReference>
<dbReference type="HAMAP" id="MF_00527">
    <property type="entry name" value="3MGH"/>
    <property type="match status" value="1"/>
</dbReference>
<reference evidence="6 7" key="1">
    <citation type="submission" date="2019-09" db="EMBL/GenBank/DDBJ databases">
        <title>Phylogeny of genus Pseudoclavibacter and closely related genus.</title>
        <authorList>
            <person name="Li Y."/>
        </authorList>
    </citation>
    <scope>NUCLEOTIDE SEQUENCE [LARGE SCALE GENOMIC DNA]</scope>
    <source>
        <strain evidence="6 7">DSM 23821</strain>
    </source>
</reference>
<dbReference type="EC" id="3.2.2.-" evidence="5"/>
<comment type="caution">
    <text evidence="6">The sequence shown here is derived from an EMBL/GenBank/DDBJ whole genome shotgun (WGS) entry which is preliminary data.</text>
</comment>
<dbReference type="InterPro" id="IPR003180">
    <property type="entry name" value="MPG"/>
</dbReference>
<evidence type="ECO:0000256" key="3">
    <source>
        <dbReference type="ARBA" id="ARBA00022801"/>
    </source>
</evidence>